<dbReference type="PROSITE" id="PS50097">
    <property type="entry name" value="BTB"/>
    <property type="match status" value="1"/>
</dbReference>
<dbReference type="Proteomes" id="UP000663854">
    <property type="component" value="Unassembled WGS sequence"/>
</dbReference>
<dbReference type="EMBL" id="CAJNOL010000662">
    <property type="protein sequence ID" value="CAF1157253.1"/>
    <property type="molecule type" value="Genomic_DNA"/>
</dbReference>
<dbReference type="EMBL" id="CAJNOH010000379">
    <property type="protein sequence ID" value="CAF1021402.1"/>
    <property type="molecule type" value="Genomic_DNA"/>
</dbReference>
<evidence type="ECO:0000259" key="1">
    <source>
        <dbReference type="PROSITE" id="PS50097"/>
    </source>
</evidence>
<sequence length="695" mass="81972">MSKTDDAIVQESFKKRPMLVPRGRVKERFVIINHDWFIPVSFLRRLNTNNAENELESIIFPYDESFNSDWQLYIEHQSHPSRIRIGLILLEPHDRCIHADIKLVLITTHDGQIIKENFFPKHTFFLAKGDPISSYINEHISPKVFFDIENNLYENVVNGIQNGNLLNTNDCTIIAYVRFINEFEIEPKPKVFDFSRRFTVDWKLIKFRHIIEQINQSRLPAGNNRRLLSDRFQFTHSKITDALITKKWKLQINYPRISSNNKQIPLNLILKSLNPIQPNYGKFEIICQKEHHILRRYIESMEDLNDNYTIEFFTLDELSTNIYSYKQNFNKNNGRLITIDYILLSIQIIQPLQDFNILKKIKRINEPTIISLNTTGKNSHKKEENLLKSPKEQHTKSIIVDHKKLKSPVSQENTIITSDDTRIRNHILPPIRIPNNSPIRLRSSASVQILPTIRDNNIQSSNLFLYKPIQLNKQSSTITSASTKKNSDLTDNFTFLINLFRSGLHSDITIYYHDHQWNLHKSILSIRSIYFNQYFLNSNISELNLSDDNEILSSIIFDKMFLFLYTNQYILEKLPNLSLFETIRLLFNLSIKYGIDTLTYICLQDMCNTYNLNINTAAYLLIAFHQAMNGPYEKYHSNDYLIKIKNLKQIILRFIQLHSREVLLSSQWKLIEKHYPYLVHDVLEFVVFEKIQDKN</sequence>
<dbReference type="Proteomes" id="UP000663870">
    <property type="component" value="Unassembled WGS sequence"/>
</dbReference>
<evidence type="ECO:0000313" key="3">
    <source>
        <dbReference type="EMBL" id="CAF1157253.1"/>
    </source>
</evidence>
<reference evidence="2" key="1">
    <citation type="submission" date="2021-02" db="EMBL/GenBank/DDBJ databases">
        <authorList>
            <person name="Nowell W R."/>
        </authorList>
    </citation>
    <scope>NUCLEOTIDE SEQUENCE</scope>
</reference>
<feature type="domain" description="BTB" evidence="1">
    <location>
        <begin position="506"/>
        <end position="573"/>
    </location>
</feature>
<evidence type="ECO:0000313" key="4">
    <source>
        <dbReference type="Proteomes" id="UP000663854"/>
    </source>
</evidence>
<dbReference type="AlphaFoldDB" id="A0A814IGL3"/>
<dbReference type="Pfam" id="PF00651">
    <property type="entry name" value="BTB"/>
    <property type="match status" value="1"/>
</dbReference>
<proteinExistence type="predicted"/>
<evidence type="ECO:0000313" key="5">
    <source>
        <dbReference type="Proteomes" id="UP000663870"/>
    </source>
</evidence>
<comment type="caution">
    <text evidence="2">The sequence shown here is derived from an EMBL/GenBank/DDBJ whole genome shotgun (WGS) entry which is preliminary data.</text>
</comment>
<protein>
    <recommendedName>
        <fullName evidence="1">BTB domain-containing protein</fullName>
    </recommendedName>
</protein>
<name>A0A814IGL3_9BILA</name>
<dbReference type="InterPro" id="IPR011333">
    <property type="entry name" value="SKP1/BTB/POZ_sf"/>
</dbReference>
<evidence type="ECO:0000313" key="2">
    <source>
        <dbReference type="EMBL" id="CAF1021402.1"/>
    </source>
</evidence>
<dbReference type="SUPFAM" id="SSF54695">
    <property type="entry name" value="POZ domain"/>
    <property type="match status" value="1"/>
</dbReference>
<keyword evidence="5" id="KW-1185">Reference proteome</keyword>
<dbReference type="PANTHER" id="PTHR24413">
    <property type="entry name" value="SPECKLE-TYPE POZ PROTEIN"/>
    <property type="match status" value="1"/>
</dbReference>
<gene>
    <name evidence="3" type="ORF">JXQ802_LOCUS22060</name>
    <name evidence="2" type="ORF">PYM288_LOCUS15643</name>
</gene>
<dbReference type="InterPro" id="IPR000210">
    <property type="entry name" value="BTB/POZ_dom"/>
</dbReference>
<accession>A0A814IGL3</accession>
<organism evidence="2 4">
    <name type="scientific">Rotaria sordida</name>
    <dbReference type="NCBI Taxonomy" id="392033"/>
    <lineage>
        <taxon>Eukaryota</taxon>
        <taxon>Metazoa</taxon>
        <taxon>Spiralia</taxon>
        <taxon>Gnathifera</taxon>
        <taxon>Rotifera</taxon>
        <taxon>Eurotatoria</taxon>
        <taxon>Bdelloidea</taxon>
        <taxon>Philodinida</taxon>
        <taxon>Philodinidae</taxon>
        <taxon>Rotaria</taxon>
    </lineage>
</organism>
<dbReference type="Gene3D" id="3.30.710.10">
    <property type="entry name" value="Potassium Channel Kv1.1, Chain A"/>
    <property type="match status" value="1"/>
</dbReference>